<dbReference type="AlphaFoldDB" id="A0A9W8NRD9"/>
<evidence type="ECO:0000256" key="1">
    <source>
        <dbReference type="SAM" id="MobiDB-lite"/>
    </source>
</evidence>
<sequence>MMVFSRSVLTTFIVVGTSSSVLALPFQSFSSLSQNDVTSTATTQAMPTIPTSYVQGQSVSVQEDAVKNHNGASNSPSPSGLARRILLGAPTLDDENTSEKQSAVQRHLALLAELKTSKTSRPPPDPIGDDNSGYFGSKSNNPGNPTTSSGSDQRTRRDLFDTRNVDIIESPIETSSFVPGSSPSPSSHPTSSPTGLPLANVHHNTRSIYGEDLD</sequence>
<feature type="compositionally biased region" description="Basic and acidic residues" evidence="1">
    <location>
        <begin position="153"/>
        <end position="166"/>
    </location>
</feature>
<organism evidence="3 4">
    <name type="scientific">Lentinula detonsa</name>
    <dbReference type="NCBI Taxonomy" id="2804962"/>
    <lineage>
        <taxon>Eukaryota</taxon>
        <taxon>Fungi</taxon>
        <taxon>Dikarya</taxon>
        <taxon>Basidiomycota</taxon>
        <taxon>Agaricomycotina</taxon>
        <taxon>Agaricomycetes</taxon>
        <taxon>Agaricomycetidae</taxon>
        <taxon>Agaricales</taxon>
        <taxon>Marasmiineae</taxon>
        <taxon>Omphalotaceae</taxon>
        <taxon>Lentinula</taxon>
    </lineage>
</organism>
<comment type="caution">
    <text evidence="3">The sequence shown here is derived from an EMBL/GenBank/DDBJ whole genome shotgun (WGS) entry which is preliminary data.</text>
</comment>
<dbReference type="EMBL" id="JANVFU010000019">
    <property type="protein sequence ID" value="KAJ3739335.1"/>
    <property type="molecule type" value="Genomic_DNA"/>
</dbReference>
<evidence type="ECO:0000313" key="3">
    <source>
        <dbReference type="EMBL" id="KAJ3739335.1"/>
    </source>
</evidence>
<feature type="region of interest" description="Disordered" evidence="1">
    <location>
        <begin position="114"/>
        <end position="214"/>
    </location>
</feature>
<accession>A0A9W8NRD9</accession>
<keyword evidence="4" id="KW-1185">Reference proteome</keyword>
<proteinExistence type="predicted"/>
<evidence type="ECO:0000313" key="4">
    <source>
        <dbReference type="Proteomes" id="UP001142393"/>
    </source>
</evidence>
<evidence type="ECO:0000256" key="2">
    <source>
        <dbReference type="SAM" id="SignalP"/>
    </source>
</evidence>
<protein>
    <submittedName>
        <fullName evidence="3">Uncharacterized protein</fullName>
    </submittedName>
</protein>
<keyword evidence="2" id="KW-0732">Signal</keyword>
<gene>
    <name evidence="3" type="ORF">DFH05DRAFT_547098</name>
</gene>
<feature type="chain" id="PRO_5040747011" evidence="2">
    <location>
        <begin position="24"/>
        <end position="214"/>
    </location>
</feature>
<name>A0A9W8NRD9_9AGAR</name>
<feature type="compositionally biased region" description="Low complexity" evidence="1">
    <location>
        <begin position="174"/>
        <end position="194"/>
    </location>
</feature>
<feature type="signal peptide" evidence="2">
    <location>
        <begin position="1"/>
        <end position="23"/>
    </location>
</feature>
<dbReference type="Proteomes" id="UP001142393">
    <property type="component" value="Unassembled WGS sequence"/>
</dbReference>
<feature type="compositionally biased region" description="Polar residues" evidence="1">
    <location>
        <begin position="137"/>
        <end position="152"/>
    </location>
</feature>
<reference evidence="3 4" key="1">
    <citation type="journal article" date="2023" name="Proc. Natl. Acad. Sci. U.S.A.">
        <title>A global phylogenomic analysis of the shiitake genus Lentinula.</title>
        <authorList>
            <person name="Sierra-Patev S."/>
            <person name="Min B."/>
            <person name="Naranjo-Ortiz M."/>
            <person name="Looney B."/>
            <person name="Konkel Z."/>
            <person name="Slot J.C."/>
            <person name="Sakamoto Y."/>
            <person name="Steenwyk J.L."/>
            <person name="Rokas A."/>
            <person name="Carro J."/>
            <person name="Camarero S."/>
            <person name="Ferreira P."/>
            <person name="Molpeceres G."/>
            <person name="Ruiz-Duenas F.J."/>
            <person name="Serrano A."/>
            <person name="Henrissat B."/>
            <person name="Drula E."/>
            <person name="Hughes K.W."/>
            <person name="Mata J.L."/>
            <person name="Ishikawa N.K."/>
            <person name="Vargas-Isla R."/>
            <person name="Ushijima S."/>
            <person name="Smith C.A."/>
            <person name="Donoghue J."/>
            <person name="Ahrendt S."/>
            <person name="Andreopoulos W."/>
            <person name="He G."/>
            <person name="LaButti K."/>
            <person name="Lipzen A."/>
            <person name="Ng V."/>
            <person name="Riley R."/>
            <person name="Sandor L."/>
            <person name="Barry K."/>
            <person name="Martinez A.T."/>
            <person name="Xiao Y."/>
            <person name="Gibbons J.G."/>
            <person name="Terashima K."/>
            <person name="Grigoriev I.V."/>
            <person name="Hibbett D."/>
        </authorList>
    </citation>
    <scope>NUCLEOTIDE SEQUENCE [LARGE SCALE GENOMIC DNA]</scope>
    <source>
        <strain evidence="3 4">TFB7810</strain>
    </source>
</reference>